<dbReference type="AlphaFoldDB" id="A0AAD3XUW1"/>
<gene>
    <name evidence="1" type="ORF">Nepgr_019285</name>
</gene>
<keyword evidence="2" id="KW-1185">Reference proteome</keyword>
<organism evidence="1 2">
    <name type="scientific">Nepenthes gracilis</name>
    <name type="common">Slender pitcher plant</name>
    <dbReference type="NCBI Taxonomy" id="150966"/>
    <lineage>
        <taxon>Eukaryota</taxon>
        <taxon>Viridiplantae</taxon>
        <taxon>Streptophyta</taxon>
        <taxon>Embryophyta</taxon>
        <taxon>Tracheophyta</taxon>
        <taxon>Spermatophyta</taxon>
        <taxon>Magnoliopsida</taxon>
        <taxon>eudicotyledons</taxon>
        <taxon>Gunneridae</taxon>
        <taxon>Pentapetalae</taxon>
        <taxon>Caryophyllales</taxon>
        <taxon>Nepenthaceae</taxon>
        <taxon>Nepenthes</taxon>
    </lineage>
</organism>
<sequence>MSTLLITIEVSLVVHGGTSMLTVQIMKLLGEAVIPIPWLPKSIALLKYDLRGPSTNAFSGNSVLSWFLVNA</sequence>
<evidence type="ECO:0000313" key="1">
    <source>
        <dbReference type="EMBL" id="GMH17444.1"/>
    </source>
</evidence>
<accession>A0AAD3XUW1</accession>
<dbReference type="Proteomes" id="UP001279734">
    <property type="component" value="Unassembled WGS sequence"/>
</dbReference>
<comment type="caution">
    <text evidence="1">The sequence shown here is derived from an EMBL/GenBank/DDBJ whole genome shotgun (WGS) entry which is preliminary data.</text>
</comment>
<proteinExistence type="predicted"/>
<evidence type="ECO:0000313" key="2">
    <source>
        <dbReference type="Proteomes" id="UP001279734"/>
    </source>
</evidence>
<protein>
    <submittedName>
        <fullName evidence="1">Uncharacterized protein</fullName>
    </submittedName>
</protein>
<name>A0AAD3XUW1_NEPGR</name>
<reference evidence="1" key="1">
    <citation type="submission" date="2023-05" db="EMBL/GenBank/DDBJ databases">
        <title>Nepenthes gracilis genome sequencing.</title>
        <authorList>
            <person name="Fukushima K."/>
        </authorList>
    </citation>
    <scope>NUCLEOTIDE SEQUENCE</scope>
    <source>
        <strain evidence="1">SING2019-196</strain>
    </source>
</reference>
<dbReference type="EMBL" id="BSYO01000018">
    <property type="protein sequence ID" value="GMH17444.1"/>
    <property type="molecule type" value="Genomic_DNA"/>
</dbReference>